<keyword evidence="2 4" id="KW-0378">Hydrolase</keyword>
<feature type="binding site" evidence="3">
    <location>
        <position position="88"/>
    </location>
    <ligand>
        <name>Zn(2+)</name>
        <dbReference type="ChEBI" id="CHEBI:29105"/>
        <label>1</label>
    </ligand>
</feature>
<dbReference type="NCBIfam" id="TIGR01879">
    <property type="entry name" value="hydantase"/>
    <property type="match status" value="1"/>
</dbReference>
<dbReference type="Pfam" id="PF01546">
    <property type="entry name" value="Peptidase_M20"/>
    <property type="match status" value="1"/>
</dbReference>
<dbReference type="GO" id="GO:0016813">
    <property type="term" value="F:hydrolase activity, acting on carbon-nitrogen (but not peptide) bonds, in linear amidines"/>
    <property type="evidence" value="ECO:0007669"/>
    <property type="project" value="InterPro"/>
</dbReference>
<dbReference type="PIRSF" id="PIRSF001235">
    <property type="entry name" value="Amidase_carbamoylase"/>
    <property type="match status" value="1"/>
</dbReference>
<dbReference type="InterPro" id="IPR036264">
    <property type="entry name" value="Bact_exopeptidase_dim_dom"/>
</dbReference>
<keyword evidence="5" id="KW-1185">Reference proteome</keyword>
<sequence length="414" mass="43670">MGAGHIEKLIDEFAALSEPGTGVTRLGYSALEREAHAVFARELSALGLTVWTDTAGNTVAELPGRVEGAPAIGTGSHLDSVPQAGRFDGIAGVCAAIEAARAVVSSGWRPRATWRFVAFAAEEGARFGQACNGSRAAAGIVSPPQLDALADAHGVTMTEAMRAVGLEPGRIAESRWNSEEWLAFIELHIEQGTVLEASDTVIGVVDAISGSTRLLVRLDGVASHTGGTPMHQRQDALVAAAECVLLCERVATDATHHGTRVTVGRLDVHPGSITTIPGRVAFTIDVRDFDSARQRRTAHLLDDRFRQICAERGVGIDTTIIGDTSPVILPVDLVDTIVRAARDLDLPYRLLSSGASHDSQQISRITRTGMIFVPSVGGLSHVPEETTSFADIARGTDVLVRAMAAVDAEWGALA</sequence>
<dbReference type="AlphaFoldDB" id="A0A4R5DK55"/>
<dbReference type="CDD" id="cd03884">
    <property type="entry name" value="M20_bAS"/>
    <property type="match status" value="1"/>
</dbReference>
<gene>
    <name evidence="4" type="ORF">E1269_04250</name>
</gene>
<dbReference type="PANTHER" id="PTHR32494:SF5">
    <property type="entry name" value="ALLANTOATE AMIDOHYDROLASE"/>
    <property type="match status" value="1"/>
</dbReference>
<feature type="binding site" evidence="3">
    <location>
        <position position="88"/>
    </location>
    <ligand>
        <name>Zn(2+)</name>
        <dbReference type="ChEBI" id="CHEBI:29105"/>
        <label>2</label>
    </ligand>
</feature>
<protein>
    <submittedName>
        <fullName evidence="4">Zn-dependent hydrolase</fullName>
    </submittedName>
</protein>
<dbReference type="InParanoid" id="A0A4R5DK55"/>
<proteinExistence type="inferred from homology"/>
<dbReference type="InterPro" id="IPR002933">
    <property type="entry name" value="Peptidase_M20"/>
</dbReference>
<dbReference type="InterPro" id="IPR010158">
    <property type="entry name" value="Amidase_Cbmase"/>
</dbReference>
<evidence type="ECO:0000256" key="3">
    <source>
        <dbReference type="PIRSR" id="PIRSR001235-1"/>
    </source>
</evidence>
<name>A0A4R5DK55_9ACTN</name>
<dbReference type="Proteomes" id="UP000294739">
    <property type="component" value="Unassembled WGS sequence"/>
</dbReference>
<dbReference type="Gene3D" id="3.30.70.360">
    <property type="match status" value="1"/>
</dbReference>
<accession>A0A4R5DK55</accession>
<keyword evidence="3" id="KW-0862">Zinc</keyword>
<comment type="similarity">
    <text evidence="1">Belongs to the peptidase M20 family.</text>
</comment>
<dbReference type="GO" id="GO:0046872">
    <property type="term" value="F:metal ion binding"/>
    <property type="evidence" value="ECO:0007669"/>
    <property type="project" value="UniProtKB-KW"/>
</dbReference>
<feature type="binding site" evidence="3">
    <location>
        <position position="123"/>
    </location>
    <ligand>
        <name>Zn(2+)</name>
        <dbReference type="ChEBI" id="CHEBI:29105"/>
        <label>2</label>
    </ligand>
</feature>
<dbReference type="SUPFAM" id="SSF55031">
    <property type="entry name" value="Bacterial exopeptidase dimerisation domain"/>
    <property type="match status" value="1"/>
</dbReference>
<comment type="cofactor">
    <cofactor evidence="3">
        <name>Zn(2+)</name>
        <dbReference type="ChEBI" id="CHEBI:29105"/>
    </cofactor>
    <text evidence="3">Binds 2 Zn(2+) ions per subunit.</text>
</comment>
<dbReference type="OrthoDB" id="9808195at2"/>
<evidence type="ECO:0000313" key="4">
    <source>
        <dbReference type="EMBL" id="TDE14399.1"/>
    </source>
</evidence>
<evidence type="ECO:0000313" key="5">
    <source>
        <dbReference type="Proteomes" id="UP000294739"/>
    </source>
</evidence>
<feature type="binding site" evidence="3">
    <location>
        <position position="188"/>
    </location>
    <ligand>
        <name>Zn(2+)</name>
        <dbReference type="ChEBI" id="CHEBI:29105"/>
        <label>1</label>
    </ligand>
</feature>
<comment type="caution">
    <text evidence="4">The sequence shown here is derived from an EMBL/GenBank/DDBJ whole genome shotgun (WGS) entry which is preliminary data.</text>
</comment>
<keyword evidence="3" id="KW-0479">Metal-binding</keyword>
<evidence type="ECO:0000256" key="2">
    <source>
        <dbReference type="ARBA" id="ARBA00022801"/>
    </source>
</evidence>
<dbReference type="Gene3D" id="3.40.630.10">
    <property type="entry name" value="Zn peptidases"/>
    <property type="match status" value="1"/>
</dbReference>
<reference evidence="4 5" key="1">
    <citation type="submission" date="2019-03" db="EMBL/GenBank/DDBJ databases">
        <title>Draft genome sequences of novel Actinobacteria.</title>
        <authorList>
            <person name="Sahin N."/>
            <person name="Ay H."/>
            <person name="Saygin H."/>
        </authorList>
    </citation>
    <scope>NUCLEOTIDE SEQUENCE [LARGE SCALE GENOMIC DNA]</scope>
    <source>
        <strain evidence="4 5">5K138</strain>
    </source>
</reference>
<evidence type="ECO:0000256" key="1">
    <source>
        <dbReference type="ARBA" id="ARBA00006153"/>
    </source>
</evidence>
<feature type="binding site" evidence="3">
    <location>
        <position position="77"/>
    </location>
    <ligand>
        <name>Zn(2+)</name>
        <dbReference type="ChEBI" id="CHEBI:29105"/>
        <label>1</label>
    </ligand>
</feature>
<organism evidence="4 5">
    <name type="scientific">Jiangella asiatica</name>
    <dbReference type="NCBI Taxonomy" id="2530372"/>
    <lineage>
        <taxon>Bacteria</taxon>
        <taxon>Bacillati</taxon>
        <taxon>Actinomycetota</taxon>
        <taxon>Actinomycetes</taxon>
        <taxon>Jiangellales</taxon>
        <taxon>Jiangellaceae</taxon>
        <taxon>Jiangella</taxon>
    </lineage>
</organism>
<dbReference type="NCBIfam" id="NF006771">
    <property type="entry name" value="PRK09290.1-5"/>
    <property type="match status" value="1"/>
</dbReference>
<dbReference type="SUPFAM" id="SSF53187">
    <property type="entry name" value="Zn-dependent exopeptidases"/>
    <property type="match status" value="1"/>
</dbReference>
<dbReference type="EMBL" id="SMKZ01000003">
    <property type="protein sequence ID" value="TDE14399.1"/>
    <property type="molecule type" value="Genomic_DNA"/>
</dbReference>
<feature type="binding site" evidence="3">
    <location>
        <position position="381"/>
    </location>
    <ligand>
        <name>Zn(2+)</name>
        <dbReference type="ChEBI" id="CHEBI:29105"/>
        <label>2</label>
    </ligand>
</feature>
<dbReference type="PANTHER" id="PTHR32494">
    <property type="entry name" value="ALLANTOATE DEIMINASE-RELATED"/>
    <property type="match status" value="1"/>
</dbReference>